<reference evidence="3" key="1">
    <citation type="submission" date="2020-02" db="EMBL/GenBank/DDBJ databases">
        <authorList>
            <person name="Meier V. D."/>
        </authorList>
    </citation>
    <scope>NUCLEOTIDE SEQUENCE</scope>
    <source>
        <strain evidence="3">AVDCRST_MAG19</strain>
    </source>
</reference>
<dbReference type="SUPFAM" id="SSF53955">
    <property type="entry name" value="Lysozyme-like"/>
    <property type="match status" value="1"/>
</dbReference>
<sequence length="230" mass="24159">MSISTPAAGLTRRTYGPVWRTAGLVGLFALAIVGAAVVPTARPAGADPATAIQDLTLFAGPGEEYGGLAYAPYGAALSVDGEAVNGYYPVSYDGVSGWVPTWAVAAEEYAAYEEPLSDEVVYDEEAVYDEAVVEEAASPVAAGGIEQIIYDAAASYGQPPADMLRVATCESNLDPGAINHGGNTYGLFQFLPSTWATTPYADQSYFDPYAAANAAAWMWSQGRRGEWVCQ</sequence>
<dbReference type="InterPro" id="IPR023346">
    <property type="entry name" value="Lysozyme-like_dom_sf"/>
</dbReference>
<feature type="transmembrane region" description="Helical" evidence="1">
    <location>
        <begin position="21"/>
        <end position="41"/>
    </location>
</feature>
<dbReference type="AlphaFoldDB" id="A0A6J4U7M7"/>
<name>A0A6J4U7M7_9BACT</name>
<dbReference type="Gene3D" id="1.10.530.10">
    <property type="match status" value="1"/>
</dbReference>
<accession>A0A6J4U7M7</accession>
<evidence type="ECO:0000313" key="3">
    <source>
        <dbReference type="EMBL" id="CAA9542707.1"/>
    </source>
</evidence>
<evidence type="ECO:0000259" key="2">
    <source>
        <dbReference type="Pfam" id="PF01464"/>
    </source>
</evidence>
<dbReference type="EMBL" id="CADCWL010000003">
    <property type="protein sequence ID" value="CAA9542707.1"/>
    <property type="molecule type" value="Genomic_DNA"/>
</dbReference>
<gene>
    <name evidence="3" type="ORF">AVDCRST_MAG19-21</name>
</gene>
<keyword evidence="1" id="KW-0812">Transmembrane</keyword>
<organism evidence="3">
    <name type="scientific">uncultured Thermomicrobiales bacterium</name>
    <dbReference type="NCBI Taxonomy" id="1645740"/>
    <lineage>
        <taxon>Bacteria</taxon>
        <taxon>Pseudomonadati</taxon>
        <taxon>Thermomicrobiota</taxon>
        <taxon>Thermomicrobia</taxon>
        <taxon>Thermomicrobiales</taxon>
        <taxon>environmental samples</taxon>
    </lineage>
</organism>
<protein>
    <recommendedName>
        <fullName evidence="2">Transglycosylase SLT domain-containing protein</fullName>
    </recommendedName>
</protein>
<proteinExistence type="predicted"/>
<keyword evidence="1" id="KW-1133">Transmembrane helix</keyword>
<keyword evidence="1" id="KW-0472">Membrane</keyword>
<evidence type="ECO:0000256" key="1">
    <source>
        <dbReference type="SAM" id="Phobius"/>
    </source>
</evidence>
<feature type="domain" description="Transglycosylase SLT" evidence="2">
    <location>
        <begin position="150"/>
        <end position="218"/>
    </location>
</feature>
<dbReference type="InterPro" id="IPR008258">
    <property type="entry name" value="Transglycosylase_SLT_dom_1"/>
</dbReference>
<dbReference type="Pfam" id="PF01464">
    <property type="entry name" value="SLT"/>
    <property type="match status" value="1"/>
</dbReference>